<dbReference type="EMBL" id="CADCVJ010000229">
    <property type="protein sequence ID" value="CAA9494895.1"/>
    <property type="molecule type" value="Genomic_DNA"/>
</dbReference>
<organism evidence="2">
    <name type="scientific">uncultured Solirubrobacteraceae bacterium</name>
    <dbReference type="NCBI Taxonomy" id="1162706"/>
    <lineage>
        <taxon>Bacteria</taxon>
        <taxon>Bacillati</taxon>
        <taxon>Actinomycetota</taxon>
        <taxon>Thermoleophilia</taxon>
        <taxon>Solirubrobacterales</taxon>
        <taxon>Solirubrobacteraceae</taxon>
        <taxon>environmental samples</taxon>
    </lineage>
</organism>
<feature type="compositionally biased region" description="Basic residues" evidence="1">
    <location>
        <begin position="34"/>
        <end position="57"/>
    </location>
</feature>
<feature type="compositionally biased region" description="Basic residues" evidence="1">
    <location>
        <begin position="244"/>
        <end position="253"/>
    </location>
</feature>
<feature type="compositionally biased region" description="Basic residues" evidence="1">
    <location>
        <begin position="143"/>
        <end position="187"/>
    </location>
</feature>
<sequence length="253" mass="27975">ALPAVVLQRVHRRALGLGALHPHRHLPEGAAIGLRHRAPAVGRRRRRRRRRDRRRGRALPDRGPALRARRLGRAGAAPPAHGGHAGRRRAAAADRRPRRPPPRRLADHARDAPDAVPLRADAQPAVLRQHPPSAPLGVGARSRAPRRRPSARTGRRRGADHHRRARGRVARPARAPAHLRPRRRALGRRGAGTPVPLRAQREQALLRRQPRAGRVPQPRARRAARPPGSRDAGRLHPEPPRARSAPHRGRGGL</sequence>
<feature type="compositionally biased region" description="Basic and acidic residues" evidence="1">
    <location>
        <begin position="231"/>
        <end position="241"/>
    </location>
</feature>
<dbReference type="AlphaFoldDB" id="A0A6J4SIG4"/>
<reference evidence="2" key="1">
    <citation type="submission" date="2020-02" db="EMBL/GenBank/DDBJ databases">
        <authorList>
            <person name="Meier V. D."/>
        </authorList>
    </citation>
    <scope>NUCLEOTIDE SEQUENCE</scope>
    <source>
        <strain evidence="2">AVDCRST_MAG38</strain>
    </source>
</reference>
<feature type="non-terminal residue" evidence="2">
    <location>
        <position position="1"/>
    </location>
</feature>
<feature type="compositionally biased region" description="Basic and acidic residues" evidence="1">
    <location>
        <begin position="104"/>
        <end position="113"/>
    </location>
</feature>
<protein>
    <submittedName>
        <fullName evidence="2">Uncharacterized protein</fullName>
    </submittedName>
</protein>
<evidence type="ECO:0000256" key="1">
    <source>
        <dbReference type="SAM" id="MobiDB-lite"/>
    </source>
</evidence>
<name>A0A6J4SIG4_9ACTN</name>
<gene>
    <name evidence="2" type="ORF">AVDCRST_MAG38-2863</name>
</gene>
<feature type="compositionally biased region" description="Low complexity" evidence="1">
    <location>
        <begin position="206"/>
        <end position="218"/>
    </location>
</feature>
<feature type="region of interest" description="Disordered" evidence="1">
    <location>
        <begin position="28"/>
        <end position="253"/>
    </location>
</feature>
<evidence type="ECO:0000313" key="2">
    <source>
        <dbReference type="EMBL" id="CAA9494895.1"/>
    </source>
</evidence>
<proteinExistence type="predicted"/>
<feature type="non-terminal residue" evidence="2">
    <location>
        <position position="253"/>
    </location>
</feature>
<accession>A0A6J4SIG4</accession>
<feature type="compositionally biased region" description="Low complexity" evidence="1">
    <location>
        <begin position="73"/>
        <end position="82"/>
    </location>
</feature>
<feature type="compositionally biased region" description="Basic residues" evidence="1">
    <location>
        <begin position="84"/>
        <end position="102"/>
    </location>
</feature>